<protein>
    <submittedName>
        <fullName evidence="2">Uncharacterized protein</fullName>
    </submittedName>
</protein>
<sequence>MSVCNKCAKETNEPESCWYCTDDLCSDCWEEWGHCGHYQAYEKNAKVHIARIAELEAENKKLQSLQKVCGVCWTSSFEPTEDGERCLCCWQHKSIIDLMAENKRLRESEGLIEFVGCMLDEIEANKEKKGDWKEWSIVPEKVSHEFIWHQGKLFDALVSKDQEGILEYCADIANLAYFTAVNSEALNQPDRRKR</sequence>
<gene>
    <name evidence="2" type="ORF">LCGC14_0642120</name>
</gene>
<name>A0A0F9QYW1_9ZZZZ</name>
<keyword evidence="1" id="KW-0175">Coiled coil</keyword>
<organism evidence="2">
    <name type="scientific">marine sediment metagenome</name>
    <dbReference type="NCBI Taxonomy" id="412755"/>
    <lineage>
        <taxon>unclassified sequences</taxon>
        <taxon>metagenomes</taxon>
        <taxon>ecological metagenomes</taxon>
    </lineage>
</organism>
<reference evidence="2" key="1">
    <citation type="journal article" date="2015" name="Nature">
        <title>Complex archaea that bridge the gap between prokaryotes and eukaryotes.</title>
        <authorList>
            <person name="Spang A."/>
            <person name="Saw J.H."/>
            <person name="Jorgensen S.L."/>
            <person name="Zaremba-Niedzwiedzka K."/>
            <person name="Martijn J."/>
            <person name="Lind A.E."/>
            <person name="van Eijk R."/>
            <person name="Schleper C."/>
            <person name="Guy L."/>
            <person name="Ettema T.J."/>
        </authorList>
    </citation>
    <scope>NUCLEOTIDE SEQUENCE</scope>
</reference>
<accession>A0A0F9QYW1</accession>
<comment type="caution">
    <text evidence="2">The sequence shown here is derived from an EMBL/GenBank/DDBJ whole genome shotgun (WGS) entry which is preliminary data.</text>
</comment>
<dbReference type="AlphaFoldDB" id="A0A0F9QYW1"/>
<feature type="coiled-coil region" evidence="1">
    <location>
        <begin position="38"/>
        <end position="65"/>
    </location>
</feature>
<dbReference type="EMBL" id="LAZR01001165">
    <property type="protein sequence ID" value="KKN49505.1"/>
    <property type="molecule type" value="Genomic_DNA"/>
</dbReference>
<evidence type="ECO:0000256" key="1">
    <source>
        <dbReference type="SAM" id="Coils"/>
    </source>
</evidence>
<evidence type="ECO:0000313" key="2">
    <source>
        <dbReference type="EMBL" id="KKN49505.1"/>
    </source>
</evidence>
<proteinExistence type="predicted"/>